<dbReference type="EMBL" id="ML977584">
    <property type="protein sequence ID" value="KAF2001302.1"/>
    <property type="molecule type" value="Genomic_DNA"/>
</dbReference>
<sequence length="115" mass="11821">MKVSIAHALKFSLAIAASAELIYLNNETAVEDAHRYMSTGLSERAAAASWCFGDAKSMLWLPGPSGKTIRTYTSTGCTLCCGGSAGPGQSGCGGVPANVAQSGIKSIKINKLPLL</sequence>
<dbReference type="AlphaFoldDB" id="A0A6A5WI04"/>
<reference evidence="2" key="1">
    <citation type="journal article" date="2020" name="Stud. Mycol.">
        <title>101 Dothideomycetes genomes: a test case for predicting lifestyles and emergence of pathogens.</title>
        <authorList>
            <person name="Haridas S."/>
            <person name="Albert R."/>
            <person name="Binder M."/>
            <person name="Bloem J."/>
            <person name="Labutti K."/>
            <person name="Salamov A."/>
            <person name="Andreopoulos B."/>
            <person name="Baker S."/>
            <person name="Barry K."/>
            <person name="Bills G."/>
            <person name="Bluhm B."/>
            <person name="Cannon C."/>
            <person name="Castanera R."/>
            <person name="Culley D."/>
            <person name="Daum C."/>
            <person name="Ezra D."/>
            <person name="Gonzalez J."/>
            <person name="Henrissat B."/>
            <person name="Kuo A."/>
            <person name="Liang C."/>
            <person name="Lipzen A."/>
            <person name="Lutzoni F."/>
            <person name="Magnuson J."/>
            <person name="Mondo S."/>
            <person name="Nolan M."/>
            <person name="Ohm R."/>
            <person name="Pangilinan J."/>
            <person name="Park H.-J."/>
            <person name="Ramirez L."/>
            <person name="Alfaro M."/>
            <person name="Sun H."/>
            <person name="Tritt A."/>
            <person name="Yoshinaga Y."/>
            <person name="Zwiers L.-H."/>
            <person name="Turgeon B."/>
            <person name="Goodwin S."/>
            <person name="Spatafora J."/>
            <person name="Crous P."/>
            <person name="Grigoriev I."/>
        </authorList>
    </citation>
    <scope>NUCLEOTIDE SEQUENCE</scope>
    <source>
        <strain evidence="2">CBS 123094</strain>
    </source>
</reference>
<keyword evidence="1" id="KW-0732">Signal</keyword>
<keyword evidence="3" id="KW-1185">Reference proteome</keyword>
<proteinExistence type="predicted"/>
<feature type="chain" id="PRO_5025475035" evidence="1">
    <location>
        <begin position="20"/>
        <end position="115"/>
    </location>
</feature>
<protein>
    <submittedName>
        <fullName evidence="2">Uncharacterized protein</fullName>
    </submittedName>
</protein>
<gene>
    <name evidence="2" type="ORF">P154DRAFT_534144</name>
</gene>
<feature type="signal peptide" evidence="1">
    <location>
        <begin position="1"/>
        <end position="19"/>
    </location>
</feature>
<evidence type="ECO:0000256" key="1">
    <source>
        <dbReference type="SAM" id="SignalP"/>
    </source>
</evidence>
<name>A0A6A5WI04_9PLEO</name>
<organism evidence="2 3">
    <name type="scientific">Amniculicola lignicola CBS 123094</name>
    <dbReference type="NCBI Taxonomy" id="1392246"/>
    <lineage>
        <taxon>Eukaryota</taxon>
        <taxon>Fungi</taxon>
        <taxon>Dikarya</taxon>
        <taxon>Ascomycota</taxon>
        <taxon>Pezizomycotina</taxon>
        <taxon>Dothideomycetes</taxon>
        <taxon>Pleosporomycetidae</taxon>
        <taxon>Pleosporales</taxon>
        <taxon>Amniculicolaceae</taxon>
        <taxon>Amniculicola</taxon>
    </lineage>
</organism>
<evidence type="ECO:0000313" key="3">
    <source>
        <dbReference type="Proteomes" id="UP000799779"/>
    </source>
</evidence>
<dbReference type="Proteomes" id="UP000799779">
    <property type="component" value="Unassembled WGS sequence"/>
</dbReference>
<evidence type="ECO:0000313" key="2">
    <source>
        <dbReference type="EMBL" id="KAF2001302.1"/>
    </source>
</evidence>
<accession>A0A6A5WI04</accession>